<evidence type="ECO:0000313" key="1">
    <source>
        <dbReference type="EMBL" id="TWH19987.1"/>
    </source>
</evidence>
<dbReference type="Proteomes" id="UP000317303">
    <property type="component" value="Unassembled WGS sequence"/>
</dbReference>
<gene>
    <name evidence="1" type="ORF">JD82_01825</name>
</gene>
<comment type="caution">
    <text evidence="1">The sequence shown here is derived from an EMBL/GenBank/DDBJ whole genome shotgun (WGS) entry which is preliminary data.</text>
</comment>
<keyword evidence="2" id="KW-1185">Reference proteome</keyword>
<name>A0A660CDI8_9PSEU</name>
<proteinExistence type="predicted"/>
<reference evidence="1 2" key="1">
    <citation type="submission" date="2019-07" db="EMBL/GenBank/DDBJ databases">
        <title>R&amp;d 2014.</title>
        <authorList>
            <person name="Klenk H.-P."/>
        </authorList>
    </citation>
    <scope>NUCLEOTIDE SEQUENCE [LARGE SCALE GENOMIC DNA]</scope>
    <source>
        <strain evidence="1 2">DSM 43194</strain>
    </source>
</reference>
<organism evidence="1 2">
    <name type="scientific">Prauserella rugosa</name>
    <dbReference type="NCBI Taxonomy" id="43354"/>
    <lineage>
        <taxon>Bacteria</taxon>
        <taxon>Bacillati</taxon>
        <taxon>Actinomycetota</taxon>
        <taxon>Actinomycetes</taxon>
        <taxon>Pseudonocardiales</taxon>
        <taxon>Pseudonocardiaceae</taxon>
        <taxon>Prauserella</taxon>
    </lineage>
</organism>
<evidence type="ECO:0000313" key="2">
    <source>
        <dbReference type="Proteomes" id="UP000317303"/>
    </source>
</evidence>
<protein>
    <submittedName>
        <fullName evidence="1">Uncharacterized protein</fullName>
    </submittedName>
</protein>
<dbReference type="AlphaFoldDB" id="A0A660CDI8"/>
<sequence>MALVVLGGCSGPPGSDPVENPAPVHATEQVSVYPFTQDGRPASGLDVVHEGNGTCWQSWVSVDSDAARRCAPVPKGDPDTSKPVHDPCYLHPEAGADRALCLADPTTGQAVSFDVVSDDGPRPEEEAAHKPWFLELGDGRHCVLYLSPDEGVDPAEIPTYACGRNDYLYGEPDTGRPVWTIANRHGEADTRIEPGPELDEVQIRTAWF</sequence>
<dbReference type="EMBL" id="VLJV01000001">
    <property type="protein sequence ID" value="TWH19987.1"/>
    <property type="molecule type" value="Genomic_DNA"/>
</dbReference>
<accession>A0A660CDI8</accession>